<dbReference type="RefSeq" id="WP_182574863.1">
    <property type="nucleotide sequence ID" value="NZ_JACJHY010000018.1"/>
</dbReference>
<organism evidence="1 2">
    <name type="scientific">Aminobacter ciceronei</name>
    <dbReference type="NCBI Taxonomy" id="150723"/>
    <lineage>
        <taxon>Bacteria</taxon>
        <taxon>Pseudomonadati</taxon>
        <taxon>Pseudomonadota</taxon>
        <taxon>Alphaproteobacteria</taxon>
        <taxon>Hyphomicrobiales</taxon>
        <taxon>Phyllobacteriaceae</taxon>
        <taxon>Aminobacter</taxon>
    </lineage>
</organism>
<evidence type="ECO:0000313" key="2">
    <source>
        <dbReference type="Proteomes" id="UP000587524"/>
    </source>
</evidence>
<sequence length="99" mass="10966">MIVYNVKRRWFAMKGAAEQYRIREKLPPDATIKIGIADRTQLAALLDALCEPPASPAEGATQLAAVPERVIDDAFVDPDLDIPKFLRESWARLMAGKGD</sequence>
<dbReference type="Proteomes" id="UP000587524">
    <property type="component" value="Unassembled WGS sequence"/>
</dbReference>
<gene>
    <name evidence="1" type="ORF">HNQ97_003697</name>
</gene>
<comment type="caution">
    <text evidence="1">The sequence shown here is derived from an EMBL/GenBank/DDBJ whole genome shotgun (WGS) entry which is preliminary data.</text>
</comment>
<proteinExistence type="predicted"/>
<dbReference type="EMBL" id="JACJHZ010000018">
    <property type="protein sequence ID" value="MBA9021688.1"/>
    <property type="molecule type" value="Genomic_DNA"/>
</dbReference>
<evidence type="ECO:0000313" key="1">
    <source>
        <dbReference type="EMBL" id="MBA9021688.1"/>
    </source>
</evidence>
<accession>A0ABR6CAM2</accession>
<name>A0ABR6CAM2_9HYPH</name>
<keyword evidence="2" id="KW-1185">Reference proteome</keyword>
<reference evidence="1 2" key="1">
    <citation type="submission" date="2020-08" db="EMBL/GenBank/DDBJ databases">
        <title>Genomic Encyclopedia of Type Strains, Phase IV (KMG-IV): sequencing the most valuable type-strain genomes for metagenomic binning, comparative biology and taxonomic classification.</title>
        <authorList>
            <person name="Goeker M."/>
        </authorList>
    </citation>
    <scope>NUCLEOTIDE SEQUENCE [LARGE SCALE GENOMIC DNA]</scope>
    <source>
        <strain evidence="1 2">DSM 17455</strain>
    </source>
</reference>
<protein>
    <submittedName>
        <fullName evidence="1">Uncharacterized protein</fullName>
    </submittedName>
</protein>